<dbReference type="SMART" id="SM00747">
    <property type="entry name" value="CFEM"/>
    <property type="match status" value="1"/>
</dbReference>
<dbReference type="AlphaFoldDB" id="A0A0C2XCT0"/>
<dbReference type="HOGENOM" id="CLU_063084_3_0_1"/>
<gene>
    <name evidence="17" type="ORF">M378DRAFT_160653</name>
</gene>
<dbReference type="GO" id="GO:0046872">
    <property type="term" value="F:metal ion binding"/>
    <property type="evidence" value="ECO:0007669"/>
    <property type="project" value="UniProtKB-KW"/>
</dbReference>
<evidence type="ECO:0000256" key="1">
    <source>
        <dbReference type="ARBA" id="ARBA00004609"/>
    </source>
</evidence>
<dbReference type="InterPro" id="IPR008427">
    <property type="entry name" value="Extracellular_membr_CFEM_dom"/>
</dbReference>
<evidence type="ECO:0000256" key="5">
    <source>
        <dbReference type="ARBA" id="ARBA00022525"/>
    </source>
</evidence>
<sequence>MRFSSITLSFLVGSLAAASTLQERQLPYPNCAIPCIENANLGGCVATDTACTCKNTQFVDSVTRCVYANCTGSDLTTAIQTAQKICAAVGVTLTSTPVITPTSSGQANSTATQTSTSSSATGSASGSGASSSTHINTLSVVSALGLLALSLSF</sequence>
<dbReference type="EMBL" id="KN818235">
    <property type="protein sequence ID" value="KIL66643.1"/>
    <property type="molecule type" value="Genomic_DNA"/>
</dbReference>
<dbReference type="PANTHER" id="PTHR37928">
    <property type="entry name" value="CFEM DOMAIN PROTEIN (AFU_ORTHOLOGUE AFUA_6G14090)"/>
    <property type="match status" value="1"/>
</dbReference>
<evidence type="ECO:0000256" key="9">
    <source>
        <dbReference type="ARBA" id="ARBA00023004"/>
    </source>
</evidence>
<keyword evidence="10" id="KW-0472">Membrane</keyword>
<proteinExistence type="inferred from homology"/>
<evidence type="ECO:0000259" key="16">
    <source>
        <dbReference type="PROSITE" id="PS52012"/>
    </source>
</evidence>
<evidence type="ECO:0000256" key="10">
    <source>
        <dbReference type="ARBA" id="ARBA00023136"/>
    </source>
</evidence>
<dbReference type="GO" id="GO:0005886">
    <property type="term" value="C:plasma membrane"/>
    <property type="evidence" value="ECO:0007669"/>
    <property type="project" value="UniProtKB-SubCell"/>
</dbReference>
<dbReference type="PANTHER" id="PTHR37928:SF2">
    <property type="entry name" value="GPI ANCHORED CFEM DOMAIN PROTEIN (AFU_ORTHOLOGUE AFUA_6G10580)"/>
    <property type="match status" value="1"/>
</dbReference>
<evidence type="ECO:0000256" key="12">
    <source>
        <dbReference type="ARBA" id="ARBA00023180"/>
    </source>
</evidence>
<feature type="chain" id="PRO_5002158838" description="CFEM domain-containing protein" evidence="15">
    <location>
        <begin position="18"/>
        <end position="153"/>
    </location>
</feature>
<keyword evidence="13" id="KW-0449">Lipoprotein</keyword>
<reference evidence="17 18" key="1">
    <citation type="submission" date="2014-04" db="EMBL/GenBank/DDBJ databases">
        <title>Evolutionary Origins and Diversification of the Mycorrhizal Mutualists.</title>
        <authorList>
            <consortium name="DOE Joint Genome Institute"/>
            <consortium name="Mycorrhizal Genomics Consortium"/>
            <person name="Kohler A."/>
            <person name="Kuo A."/>
            <person name="Nagy L.G."/>
            <person name="Floudas D."/>
            <person name="Copeland A."/>
            <person name="Barry K.W."/>
            <person name="Cichocki N."/>
            <person name="Veneault-Fourrey C."/>
            <person name="LaButti K."/>
            <person name="Lindquist E.A."/>
            <person name="Lipzen A."/>
            <person name="Lundell T."/>
            <person name="Morin E."/>
            <person name="Murat C."/>
            <person name="Riley R."/>
            <person name="Ohm R."/>
            <person name="Sun H."/>
            <person name="Tunlid A."/>
            <person name="Henrissat B."/>
            <person name="Grigoriev I.V."/>
            <person name="Hibbett D.S."/>
            <person name="Martin F."/>
        </authorList>
    </citation>
    <scope>NUCLEOTIDE SEQUENCE [LARGE SCALE GENOMIC DNA]</scope>
    <source>
        <strain evidence="17 18">Koide BX008</strain>
    </source>
</reference>
<name>A0A0C2XCT0_AMAMK</name>
<evidence type="ECO:0000256" key="2">
    <source>
        <dbReference type="ARBA" id="ARBA00004613"/>
    </source>
</evidence>
<evidence type="ECO:0000256" key="8">
    <source>
        <dbReference type="ARBA" id="ARBA00022729"/>
    </source>
</evidence>
<evidence type="ECO:0000256" key="13">
    <source>
        <dbReference type="ARBA" id="ARBA00023288"/>
    </source>
</evidence>
<evidence type="ECO:0000256" key="14">
    <source>
        <dbReference type="SAM" id="MobiDB-lite"/>
    </source>
</evidence>
<keyword evidence="8 15" id="KW-0732">Signal</keyword>
<dbReference type="InParanoid" id="A0A0C2XCT0"/>
<keyword evidence="4" id="KW-1003">Cell membrane</keyword>
<keyword evidence="9" id="KW-0408">Iron</keyword>
<evidence type="ECO:0000256" key="11">
    <source>
        <dbReference type="ARBA" id="ARBA00023157"/>
    </source>
</evidence>
<keyword evidence="18" id="KW-1185">Reference proteome</keyword>
<dbReference type="InterPro" id="IPR051735">
    <property type="entry name" value="CFEM_domain"/>
</dbReference>
<evidence type="ECO:0000256" key="15">
    <source>
        <dbReference type="SAM" id="SignalP"/>
    </source>
</evidence>
<evidence type="ECO:0000256" key="6">
    <source>
        <dbReference type="ARBA" id="ARBA00022617"/>
    </source>
</evidence>
<dbReference type="PROSITE" id="PS52012">
    <property type="entry name" value="CFEM"/>
    <property type="match status" value="1"/>
</dbReference>
<keyword evidence="12" id="KW-0325">Glycoprotein</keyword>
<dbReference type="Proteomes" id="UP000054549">
    <property type="component" value="Unassembled WGS sequence"/>
</dbReference>
<evidence type="ECO:0000256" key="7">
    <source>
        <dbReference type="ARBA" id="ARBA00022723"/>
    </source>
</evidence>
<comment type="subcellular location">
    <subcellularLocation>
        <location evidence="1">Cell membrane</location>
        <topology evidence="1">Lipid-anchor</topology>
        <topology evidence="1">GPI-anchor</topology>
    </subcellularLocation>
    <subcellularLocation>
        <location evidence="2">Secreted</location>
    </subcellularLocation>
</comment>
<dbReference type="Pfam" id="PF05730">
    <property type="entry name" value="CFEM"/>
    <property type="match status" value="1"/>
</dbReference>
<keyword evidence="7" id="KW-0479">Metal-binding</keyword>
<evidence type="ECO:0000256" key="4">
    <source>
        <dbReference type="ARBA" id="ARBA00022475"/>
    </source>
</evidence>
<feature type="signal peptide" evidence="15">
    <location>
        <begin position="1"/>
        <end position="17"/>
    </location>
</feature>
<accession>A0A0C2XCT0</accession>
<feature type="region of interest" description="Disordered" evidence="14">
    <location>
        <begin position="101"/>
        <end position="125"/>
    </location>
</feature>
<dbReference type="GO" id="GO:0005576">
    <property type="term" value="C:extracellular region"/>
    <property type="evidence" value="ECO:0007669"/>
    <property type="project" value="UniProtKB-SubCell"/>
</dbReference>
<feature type="compositionally biased region" description="Low complexity" evidence="14">
    <location>
        <begin position="102"/>
        <end position="125"/>
    </location>
</feature>
<organism evidence="17 18">
    <name type="scientific">Amanita muscaria (strain Koide BX008)</name>
    <dbReference type="NCBI Taxonomy" id="946122"/>
    <lineage>
        <taxon>Eukaryota</taxon>
        <taxon>Fungi</taxon>
        <taxon>Dikarya</taxon>
        <taxon>Basidiomycota</taxon>
        <taxon>Agaricomycotina</taxon>
        <taxon>Agaricomycetes</taxon>
        <taxon>Agaricomycetidae</taxon>
        <taxon>Agaricales</taxon>
        <taxon>Pluteineae</taxon>
        <taxon>Amanitaceae</taxon>
        <taxon>Amanita</taxon>
    </lineage>
</organism>
<feature type="domain" description="CFEM" evidence="16">
    <location>
        <begin position="1"/>
        <end position="120"/>
    </location>
</feature>
<evidence type="ECO:0000313" key="17">
    <source>
        <dbReference type="EMBL" id="KIL66643.1"/>
    </source>
</evidence>
<dbReference type="OrthoDB" id="3065412at2759"/>
<evidence type="ECO:0000256" key="3">
    <source>
        <dbReference type="ARBA" id="ARBA00010031"/>
    </source>
</evidence>
<keyword evidence="5" id="KW-0964">Secreted</keyword>
<protein>
    <recommendedName>
        <fullName evidence="16">CFEM domain-containing protein</fullName>
    </recommendedName>
</protein>
<comment type="similarity">
    <text evidence="3">Belongs to the RBT5 family.</text>
</comment>
<keyword evidence="11" id="KW-1015">Disulfide bond</keyword>
<evidence type="ECO:0000313" key="18">
    <source>
        <dbReference type="Proteomes" id="UP000054549"/>
    </source>
</evidence>
<dbReference type="STRING" id="946122.A0A0C2XCT0"/>
<keyword evidence="6" id="KW-0349">Heme</keyword>